<proteinExistence type="predicted"/>
<feature type="region of interest" description="Disordered" evidence="1">
    <location>
        <begin position="1"/>
        <end position="70"/>
    </location>
</feature>
<sequence>MFASTGGWNDLPQSQVGSPQIRTELIMNQKQAQRLQQSDKPTCRCSLRPRNDQNQHPDRAEEPKLSEGPGAVLQWSEHPIRRRTELVEQEHQWSEGSRVWNL</sequence>
<protein>
    <submittedName>
        <fullName evidence="2">Uncharacterized protein</fullName>
    </submittedName>
</protein>
<gene>
    <name evidence="2" type="ORF">GOODEAATRI_004891</name>
</gene>
<reference evidence="2 3" key="1">
    <citation type="submission" date="2021-06" db="EMBL/GenBank/DDBJ databases">
        <authorList>
            <person name="Palmer J.M."/>
        </authorList>
    </citation>
    <scope>NUCLEOTIDE SEQUENCE [LARGE SCALE GENOMIC DNA]</scope>
    <source>
        <strain evidence="2 3">GA_2019</strain>
        <tissue evidence="2">Muscle</tissue>
    </source>
</reference>
<keyword evidence="3" id="KW-1185">Reference proteome</keyword>
<accession>A0ABV0P4E4</accession>
<comment type="caution">
    <text evidence="2">The sequence shown here is derived from an EMBL/GenBank/DDBJ whole genome shotgun (WGS) entry which is preliminary data.</text>
</comment>
<evidence type="ECO:0000313" key="3">
    <source>
        <dbReference type="Proteomes" id="UP001476798"/>
    </source>
</evidence>
<dbReference type="EMBL" id="JAHRIO010060183">
    <property type="protein sequence ID" value="MEQ2177568.1"/>
    <property type="molecule type" value="Genomic_DNA"/>
</dbReference>
<name>A0ABV0P4E4_9TELE</name>
<evidence type="ECO:0000256" key="1">
    <source>
        <dbReference type="SAM" id="MobiDB-lite"/>
    </source>
</evidence>
<feature type="compositionally biased region" description="Polar residues" evidence="1">
    <location>
        <begin position="11"/>
        <end position="40"/>
    </location>
</feature>
<organism evidence="2 3">
    <name type="scientific">Goodea atripinnis</name>
    <dbReference type="NCBI Taxonomy" id="208336"/>
    <lineage>
        <taxon>Eukaryota</taxon>
        <taxon>Metazoa</taxon>
        <taxon>Chordata</taxon>
        <taxon>Craniata</taxon>
        <taxon>Vertebrata</taxon>
        <taxon>Euteleostomi</taxon>
        <taxon>Actinopterygii</taxon>
        <taxon>Neopterygii</taxon>
        <taxon>Teleostei</taxon>
        <taxon>Neoteleostei</taxon>
        <taxon>Acanthomorphata</taxon>
        <taxon>Ovalentaria</taxon>
        <taxon>Atherinomorphae</taxon>
        <taxon>Cyprinodontiformes</taxon>
        <taxon>Goodeidae</taxon>
        <taxon>Goodea</taxon>
    </lineage>
</organism>
<evidence type="ECO:0000313" key="2">
    <source>
        <dbReference type="EMBL" id="MEQ2177568.1"/>
    </source>
</evidence>
<feature type="compositionally biased region" description="Basic and acidic residues" evidence="1">
    <location>
        <begin position="49"/>
        <end position="65"/>
    </location>
</feature>
<dbReference type="Proteomes" id="UP001476798">
    <property type="component" value="Unassembled WGS sequence"/>
</dbReference>